<organism evidence="1">
    <name type="scientific">Medioppia subpectinata</name>
    <dbReference type="NCBI Taxonomy" id="1979941"/>
    <lineage>
        <taxon>Eukaryota</taxon>
        <taxon>Metazoa</taxon>
        <taxon>Ecdysozoa</taxon>
        <taxon>Arthropoda</taxon>
        <taxon>Chelicerata</taxon>
        <taxon>Arachnida</taxon>
        <taxon>Acari</taxon>
        <taxon>Acariformes</taxon>
        <taxon>Sarcoptiformes</taxon>
        <taxon>Oribatida</taxon>
        <taxon>Brachypylina</taxon>
        <taxon>Oppioidea</taxon>
        <taxon>Oppiidae</taxon>
        <taxon>Medioppia</taxon>
    </lineage>
</organism>
<sequence>TSCGTRKDSFQVCDDQKDYCINNILQTAEEYANKICQKYRIKYPTLLSGIGRQLSPKTTNINSGCIVACQDRVWKDIHYQMDAFTDGKFPFGTDCSFGSGERSHCLNGKCIKFDANNMAIENDSSGRLQVKQLVSEEFLFHNRHRRATTIIFKKSGIQEQTDLSSEIASWRNRDQWVPITHHRWPAYNTSRPIQLSSSDDRNETLSVEPYVWSVSLSECDRYCGQGLRKVEVYCHAGKHRVDDSLCSANTAKPAHRALEQCNSHPCIG</sequence>
<dbReference type="OrthoDB" id="6514348at2759"/>
<evidence type="ECO:0000313" key="1">
    <source>
        <dbReference type="EMBL" id="CAD7639860.1"/>
    </source>
</evidence>
<proteinExistence type="predicted"/>
<dbReference type="Pfam" id="PF19030">
    <property type="entry name" value="TSP1_ADAMTS"/>
    <property type="match status" value="1"/>
</dbReference>
<reference evidence="1" key="1">
    <citation type="submission" date="2020-11" db="EMBL/GenBank/DDBJ databases">
        <authorList>
            <person name="Tran Van P."/>
        </authorList>
    </citation>
    <scope>NUCLEOTIDE SEQUENCE</scope>
</reference>
<dbReference type="Proteomes" id="UP000759131">
    <property type="component" value="Unassembled WGS sequence"/>
</dbReference>
<feature type="non-terminal residue" evidence="1">
    <location>
        <position position="268"/>
    </location>
</feature>
<feature type="non-terminal residue" evidence="1">
    <location>
        <position position="1"/>
    </location>
</feature>
<evidence type="ECO:0000313" key="2">
    <source>
        <dbReference type="Proteomes" id="UP000759131"/>
    </source>
</evidence>
<dbReference type="SUPFAM" id="SSF82895">
    <property type="entry name" value="TSP-1 type 1 repeat"/>
    <property type="match status" value="1"/>
</dbReference>
<dbReference type="AlphaFoldDB" id="A0A7R9LDU3"/>
<dbReference type="EMBL" id="CAJPIZ010022653">
    <property type="protein sequence ID" value="CAG2117992.1"/>
    <property type="molecule type" value="Genomic_DNA"/>
</dbReference>
<name>A0A7R9LDU3_9ACAR</name>
<dbReference type="Gene3D" id="2.20.100.10">
    <property type="entry name" value="Thrombospondin type-1 (TSP1) repeat"/>
    <property type="match status" value="1"/>
</dbReference>
<dbReference type="InterPro" id="IPR036383">
    <property type="entry name" value="TSP1_rpt_sf"/>
</dbReference>
<protein>
    <submittedName>
        <fullName evidence="1">Uncharacterized protein</fullName>
    </submittedName>
</protein>
<dbReference type="EMBL" id="OC877228">
    <property type="protein sequence ID" value="CAD7639860.1"/>
    <property type="molecule type" value="Genomic_DNA"/>
</dbReference>
<gene>
    <name evidence="1" type="ORF">OSB1V03_LOCUS17944</name>
</gene>
<accession>A0A7R9LDU3</accession>
<keyword evidence="2" id="KW-1185">Reference proteome</keyword>